<keyword evidence="2" id="KW-0808">Transferase</keyword>
<sequence>MKVLEIGCGQGDTTVALADAVGKDGKVVAIDVASTNYGAPLTLGQATEQIKNSSLGNRITFHFETDVSNLDSDQSFDAVVLSHCSWYFKQPELLLDYFKKIRSMTNHLYFAEWDLDFKSLSQRSHFCAVMLQALYTNFIQNDGNIQNLFSKQQVHHYLKLAGFQIEKELTVDATYLQDGQWEKEMASELKDNFVNIPPKIHTLVQSFYDLMNQSEVEEQSLNSFVICAK</sequence>
<dbReference type="Pfam" id="PF13649">
    <property type="entry name" value="Methyltransf_25"/>
    <property type="match status" value="1"/>
</dbReference>
<dbReference type="GO" id="GO:0032259">
    <property type="term" value="P:methylation"/>
    <property type="evidence" value="ECO:0007669"/>
    <property type="project" value="UniProtKB-KW"/>
</dbReference>
<dbReference type="InterPro" id="IPR041698">
    <property type="entry name" value="Methyltransf_25"/>
</dbReference>
<dbReference type="AlphaFoldDB" id="A0A1M5N2B0"/>
<dbReference type="EMBL" id="FQVW01000069">
    <property type="protein sequence ID" value="SHG83706.1"/>
    <property type="molecule type" value="Genomic_DNA"/>
</dbReference>
<evidence type="ECO:0000313" key="2">
    <source>
        <dbReference type="EMBL" id="SHG83706.1"/>
    </source>
</evidence>
<dbReference type="STRING" id="930117.SAMN05216225_10697"/>
<dbReference type="CDD" id="cd02440">
    <property type="entry name" value="AdoMet_MTases"/>
    <property type="match status" value="1"/>
</dbReference>
<dbReference type="SUPFAM" id="SSF53335">
    <property type="entry name" value="S-adenosyl-L-methionine-dependent methyltransferases"/>
    <property type="match status" value="1"/>
</dbReference>
<name>A0A1M5N2B0_9BACI</name>
<reference evidence="2 3" key="1">
    <citation type="submission" date="2016-11" db="EMBL/GenBank/DDBJ databases">
        <authorList>
            <person name="Jaros S."/>
            <person name="Januszkiewicz K."/>
            <person name="Wedrychowicz H."/>
        </authorList>
    </citation>
    <scope>NUCLEOTIDE SEQUENCE [LARGE SCALE GENOMIC DNA]</scope>
    <source>
        <strain evidence="2 3">IBRC-M 10683</strain>
    </source>
</reference>
<evidence type="ECO:0000259" key="1">
    <source>
        <dbReference type="Pfam" id="PF13649"/>
    </source>
</evidence>
<keyword evidence="3" id="KW-1185">Reference proteome</keyword>
<proteinExistence type="predicted"/>
<evidence type="ECO:0000313" key="3">
    <source>
        <dbReference type="Proteomes" id="UP000183988"/>
    </source>
</evidence>
<accession>A0A1M5N2B0</accession>
<protein>
    <submittedName>
        <fullName evidence="2">Methyltransferase domain-containing protein</fullName>
    </submittedName>
</protein>
<dbReference type="Gene3D" id="3.40.50.150">
    <property type="entry name" value="Vaccinia Virus protein VP39"/>
    <property type="match status" value="1"/>
</dbReference>
<dbReference type="GO" id="GO:0008168">
    <property type="term" value="F:methyltransferase activity"/>
    <property type="evidence" value="ECO:0007669"/>
    <property type="project" value="UniProtKB-KW"/>
</dbReference>
<gene>
    <name evidence="2" type="ORF">SAMN05216225_10697</name>
</gene>
<dbReference type="InterPro" id="IPR029063">
    <property type="entry name" value="SAM-dependent_MTases_sf"/>
</dbReference>
<organism evidence="2 3">
    <name type="scientific">Ornithinibacillus halophilus</name>
    <dbReference type="NCBI Taxonomy" id="930117"/>
    <lineage>
        <taxon>Bacteria</taxon>
        <taxon>Bacillati</taxon>
        <taxon>Bacillota</taxon>
        <taxon>Bacilli</taxon>
        <taxon>Bacillales</taxon>
        <taxon>Bacillaceae</taxon>
        <taxon>Ornithinibacillus</taxon>
    </lineage>
</organism>
<feature type="domain" description="Methyltransferase" evidence="1">
    <location>
        <begin position="3"/>
        <end position="103"/>
    </location>
</feature>
<dbReference type="Proteomes" id="UP000183988">
    <property type="component" value="Unassembled WGS sequence"/>
</dbReference>
<keyword evidence="2" id="KW-0489">Methyltransferase</keyword>